<dbReference type="Gene3D" id="3.40.50.1820">
    <property type="entry name" value="alpha/beta hydrolase"/>
    <property type="match status" value="1"/>
</dbReference>
<dbReference type="RefSeq" id="WP_206595614.1">
    <property type="nucleotide sequence ID" value="NZ_JAFKCS010000021.1"/>
</dbReference>
<feature type="transmembrane region" description="Helical" evidence="2">
    <location>
        <begin position="293"/>
        <end position="319"/>
    </location>
</feature>
<dbReference type="Proteomes" id="UP000663992">
    <property type="component" value="Unassembled WGS sequence"/>
</dbReference>
<accession>A0ABS3CX04</accession>
<dbReference type="EMBL" id="JAFKCS010000021">
    <property type="protein sequence ID" value="MBN7821645.1"/>
    <property type="molecule type" value="Genomic_DNA"/>
</dbReference>
<keyword evidence="2" id="KW-0812">Transmembrane</keyword>
<comment type="caution">
    <text evidence="4">The sequence shown here is derived from an EMBL/GenBank/DDBJ whole genome shotgun (WGS) entry which is preliminary data.</text>
</comment>
<evidence type="ECO:0000259" key="3">
    <source>
        <dbReference type="Pfam" id="PF01764"/>
    </source>
</evidence>
<reference evidence="4 5" key="1">
    <citation type="submission" date="2021-03" db="EMBL/GenBank/DDBJ databases">
        <title>novel species isolated from a fishpond in China.</title>
        <authorList>
            <person name="Lu H."/>
            <person name="Cai Z."/>
        </authorList>
    </citation>
    <scope>NUCLEOTIDE SEQUENCE [LARGE SCALE GENOMIC DNA]</scope>
    <source>
        <strain evidence="4 5">Y57</strain>
    </source>
</reference>
<evidence type="ECO:0000256" key="2">
    <source>
        <dbReference type="SAM" id="Phobius"/>
    </source>
</evidence>
<organism evidence="4 5">
    <name type="scientific">Bowmanella yangjiangensis</name>
    <dbReference type="NCBI Taxonomy" id="2811230"/>
    <lineage>
        <taxon>Bacteria</taxon>
        <taxon>Pseudomonadati</taxon>
        <taxon>Pseudomonadota</taxon>
        <taxon>Gammaproteobacteria</taxon>
        <taxon>Alteromonadales</taxon>
        <taxon>Alteromonadaceae</taxon>
        <taxon>Bowmanella</taxon>
    </lineage>
</organism>
<dbReference type="InterPro" id="IPR051218">
    <property type="entry name" value="Sec_MonoDiacylglyc_Lipase"/>
</dbReference>
<proteinExistence type="predicted"/>
<keyword evidence="2" id="KW-1133">Transmembrane helix</keyword>
<gene>
    <name evidence="4" type="ORF">J0A65_17385</name>
</gene>
<dbReference type="PANTHER" id="PTHR45856">
    <property type="entry name" value="ALPHA/BETA-HYDROLASES SUPERFAMILY PROTEIN"/>
    <property type="match status" value="1"/>
</dbReference>
<dbReference type="InterPro" id="IPR029058">
    <property type="entry name" value="AB_hydrolase_fold"/>
</dbReference>
<evidence type="ECO:0000313" key="4">
    <source>
        <dbReference type="EMBL" id="MBN7821645.1"/>
    </source>
</evidence>
<feature type="region of interest" description="Disordered" evidence="1">
    <location>
        <begin position="430"/>
        <end position="461"/>
    </location>
</feature>
<evidence type="ECO:0000256" key="1">
    <source>
        <dbReference type="SAM" id="MobiDB-lite"/>
    </source>
</evidence>
<feature type="domain" description="Fungal lipase-type" evidence="3">
    <location>
        <begin position="99"/>
        <end position="226"/>
    </location>
</feature>
<dbReference type="SUPFAM" id="SSF53474">
    <property type="entry name" value="alpha/beta-Hydrolases"/>
    <property type="match status" value="1"/>
</dbReference>
<keyword evidence="2" id="KW-0472">Membrane</keyword>
<protein>
    <submittedName>
        <fullName evidence="4">Lipase family protein</fullName>
    </submittedName>
</protein>
<dbReference type="PANTHER" id="PTHR45856:SF11">
    <property type="entry name" value="FUNGAL LIPASE-LIKE DOMAIN-CONTAINING PROTEIN"/>
    <property type="match status" value="1"/>
</dbReference>
<dbReference type="CDD" id="cd00519">
    <property type="entry name" value="Lipase_3"/>
    <property type="match status" value="1"/>
</dbReference>
<dbReference type="InterPro" id="IPR002921">
    <property type="entry name" value="Fungal_lipase-type"/>
</dbReference>
<name>A0ABS3CX04_9ALTE</name>
<evidence type="ECO:0000313" key="5">
    <source>
        <dbReference type="Proteomes" id="UP000663992"/>
    </source>
</evidence>
<keyword evidence="5" id="KW-1185">Reference proteome</keyword>
<dbReference type="Pfam" id="PF01764">
    <property type="entry name" value="Lipase_3"/>
    <property type="match status" value="1"/>
</dbReference>
<sequence length="461" mass="51119">MKIITPSESAELADSIYSFSKALNENKVQTGKVNLKTALSGLNKDERLFILNPLTKRGFKPIESFSAITGYGRGTSATFGCIAEGFDSKVENYKGETLIAIKGTASRQDAATDLKTLPTNFNGHMTHRGFVQTFRSFEHHIDRYLDWHSPSKIHLVGHSLGGALATLTAYHIAKRDSAKTCQIKLYTFGAPRVGFTSFNQEVHKLIGKQNIYRVYHDADLVSMVPMFPFLHVYSSDFADGYHLNWITGRISVMAHFMNNYISTVRGMEWGNLKGSISDLDTKKFLEGGVSTGVLAGALGVAMYSAPVLTMIAFALQYILKRTHKLGIGQQLPSYATTLDAVAWLLYQGAMALKEISVWVQRLLNKILSVVGWQPFPEQSLTVAFIRWVLGLLSSFVSRMARQALEASQMQMQIALPMPMPRTMWQVPEGHPTPNGLRPRQNAYRIPGPNTRLGGTRGPLAL</sequence>